<reference evidence="1 2" key="1">
    <citation type="submission" date="2020-03" db="EMBL/GenBank/DDBJ databases">
        <title>Draft Genome Sequence of Cudoniella acicularis.</title>
        <authorList>
            <person name="Buettner E."/>
            <person name="Kellner H."/>
        </authorList>
    </citation>
    <scope>NUCLEOTIDE SEQUENCE [LARGE SCALE GENOMIC DNA]</scope>
    <source>
        <strain evidence="1 2">DSM 108380</strain>
    </source>
</reference>
<dbReference type="AlphaFoldDB" id="A0A8H4RT29"/>
<dbReference type="EMBL" id="JAAMPI010000183">
    <property type="protein sequence ID" value="KAF4634464.1"/>
    <property type="molecule type" value="Genomic_DNA"/>
</dbReference>
<dbReference type="Proteomes" id="UP000566819">
    <property type="component" value="Unassembled WGS sequence"/>
</dbReference>
<protein>
    <submittedName>
        <fullName evidence="1">Uncharacterized protein</fullName>
    </submittedName>
</protein>
<evidence type="ECO:0000313" key="2">
    <source>
        <dbReference type="Proteomes" id="UP000566819"/>
    </source>
</evidence>
<gene>
    <name evidence="1" type="ORF">G7Y89_g3644</name>
</gene>
<evidence type="ECO:0000313" key="1">
    <source>
        <dbReference type="EMBL" id="KAF4634464.1"/>
    </source>
</evidence>
<organism evidence="1 2">
    <name type="scientific">Cudoniella acicularis</name>
    <dbReference type="NCBI Taxonomy" id="354080"/>
    <lineage>
        <taxon>Eukaryota</taxon>
        <taxon>Fungi</taxon>
        <taxon>Dikarya</taxon>
        <taxon>Ascomycota</taxon>
        <taxon>Pezizomycotina</taxon>
        <taxon>Leotiomycetes</taxon>
        <taxon>Helotiales</taxon>
        <taxon>Tricladiaceae</taxon>
        <taxon>Cudoniella</taxon>
    </lineage>
</organism>
<keyword evidence="2" id="KW-1185">Reference proteome</keyword>
<name>A0A8H4RT29_9HELO</name>
<sequence length="98" mass="11561">MLLIRTLLAERNSNGHRGPELSEFERGRIIRIHDTGKKSAEIYRFYDHPYFTVKNIVDKDALRDDGHSIPRSGAPKSWTPSKERRILRYVRRFPKNIV</sequence>
<comment type="caution">
    <text evidence="1">The sequence shown here is derived from an EMBL/GenBank/DDBJ whole genome shotgun (WGS) entry which is preliminary data.</text>
</comment>
<accession>A0A8H4RT29</accession>
<proteinExistence type="predicted"/>
<dbReference type="OrthoDB" id="3548492at2759"/>